<sequence>MQSKSKVLRDSRSRNHDFSGSALVNSRRHFTESRERFCVFLCLLSRFTEAREGLSLLYPTTGTIWIACTTLPDTFIGWATRKRRVSEKGE</sequence>
<evidence type="ECO:0000313" key="2">
    <source>
        <dbReference type="Proteomes" id="UP000324222"/>
    </source>
</evidence>
<organism evidence="1 2">
    <name type="scientific">Portunus trituberculatus</name>
    <name type="common">Swimming crab</name>
    <name type="synonym">Neptunus trituberculatus</name>
    <dbReference type="NCBI Taxonomy" id="210409"/>
    <lineage>
        <taxon>Eukaryota</taxon>
        <taxon>Metazoa</taxon>
        <taxon>Ecdysozoa</taxon>
        <taxon>Arthropoda</taxon>
        <taxon>Crustacea</taxon>
        <taxon>Multicrustacea</taxon>
        <taxon>Malacostraca</taxon>
        <taxon>Eumalacostraca</taxon>
        <taxon>Eucarida</taxon>
        <taxon>Decapoda</taxon>
        <taxon>Pleocyemata</taxon>
        <taxon>Brachyura</taxon>
        <taxon>Eubrachyura</taxon>
        <taxon>Portunoidea</taxon>
        <taxon>Portunidae</taxon>
        <taxon>Portuninae</taxon>
        <taxon>Portunus</taxon>
    </lineage>
</organism>
<reference evidence="1 2" key="1">
    <citation type="submission" date="2019-05" db="EMBL/GenBank/DDBJ databases">
        <title>Another draft genome of Portunus trituberculatus and its Hox gene families provides insights of decapod evolution.</title>
        <authorList>
            <person name="Jeong J.-H."/>
            <person name="Song I."/>
            <person name="Kim S."/>
            <person name="Choi T."/>
            <person name="Kim D."/>
            <person name="Ryu S."/>
            <person name="Kim W."/>
        </authorList>
    </citation>
    <scope>NUCLEOTIDE SEQUENCE [LARGE SCALE GENOMIC DNA]</scope>
    <source>
        <tissue evidence="1">Muscle</tissue>
    </source>
</reference>
<proteinExistence type="predicted"/>
<dbReference type="AlphaFoldDB" id="A0A5B7KIX6"/>
<accession>A0A5B7KIX6</accession>
<dbReference type="Proteomes" id="UP000324222">
    <property type="component" value="Unassembled WGS sequence"/>
</dbReference>
<gene>
    <name evidence="1" type="ORF">E2C01_102605</name>
</gene>
<name>A0A5B7KIX6_PORTR</name>
<keyword evidence="2" id="KW-1185">Reference proteome</keyword>
<protein>
    <submittedName>
        <fullName evidence="1">Uncharacterized protein</fullName>
    </submittedName>
</protein>
<evidence type="ECO:0000313" key="1">
    <source>
        <dbReference type="EMBL" id="MPD06777.1"/>
    </source>
</evidence>
<comment type="caution">
    <text evidence="1">The sequence shown here is derived from an EMBL/GenBank/DDBJ whole genome shotgun (WGS) entry which is preliminary data.</text>
</comment>
<dbReference type="EMBL" id="VSRR010152968">
    <property type="protein sequence ID" value="MPD06777.1"/>
    <property type="molecule type" value="Genomic_DNA"/>
</dbReference>